<sequence>MFLGHTPSGAPPISSFPPHSRLLNAGWPNGYGRAAHSSSKEKCHKNIAKPLLQERGKDDISRVQALCLFSMELMCSIIYDMRETEPWKFLDAYRGRVFTGKWPTLPQLFDIVTERFPDRPCFTVYSPERVSLTYKEAQAVTVKVAAYLHSIGIAKGSHVAVTGKNAPEWAVAYLAVLYAGAVVVPIDYQLPTREILALIKAGDVSAAFIDEEKFEEMQKELSTMPCFSLAKGTRNYIYDLAPPSGTKFEPPVVPGQSLAAILFTSGTTGIPKGVMLSHENFVSDCFLAQSNLNISETDVFYALLPIHHSYTMLAVFIESLSVGAETVFGKKMVVKQILSDLKQAKVTMFLGVPMLFNKLLSGIMKGIKEKGAVAYALIRTLMAISGFIKKAFGVNPGKKIFHSVLEKASLSSIRICISGGGPLDPQVFRQYNQLGIDFVQGYGLTETSPILTLNPVEHYKETSVGKVIPGAEIRIDNPNEEGIGEIVVRGPMVMQGYYKMPEETAEVLSEDGWLRTGDLGKLDDENYLYLAGRIKNLIVTEGGKNVYPEEIENEFQLYDEIEQILVRGYIPEGKSVAEEIEALVYPNQDWAAQNKLTSEQIEAQIQEIIAEVNQRLRPYQKITRIQLLNEPLEMTTTKKLKRQTSGSASNLVPELK</sequence>
<dbReference type="InterPro" id="IPR042099">
    <property type="entry name" value="ANL_N_sf"/>
</dbReference>
<dbReference type="AlphaFoldDB" id="A0A3P3XL02"/>
<dbReference type="GO" id="GO:0004467">
    <property type="term" value="F:long-chain fatty acid-CoA ligase activity"/>
    <property type="evidence" value="ECO:0007669"/>
    <property type="project" value="UniProtKB-EC"/>
</dbReference>
<evidence type="ECO:0000313" key="5">
    <source>
        <dbReference type="EMBL" id="SLM15167.1"/>
    </source>
</evidence>
<proteinExistence type="predicted"/>
<dbReference type="Gene3D" id="3.30.300.30">
    <property type="match status" value="1"/>
</dbReference>
<dbReference type="Gene3D" id="3.40.50.12780">
    <property type="entry name" value="N-terminal domain of ligase-like"/>
    <property type="match status" value="1"/>
</dbReference>
<dbReference type="EMBL" id="FWDM01000035">
    <property type="protein sequence ID" value="SLM15167.1"/>
    <property type="molecule type" value="Genomic_DNA"/>
</dbReference>
<keyword evidence="2" id="KW-0067">ATP-binding</keyword>
<organism evidence="5">
    <name type="scientific">uncultured spirochete</name>
    <dbReference type="NCBI Taxonomy" id="156406"/>
    <lineage>
        <taxon>Bacteria</taxon>
        <taxon>Pseudomonadati</taxon>
        <taxon>Spirochaetota</taxon>
        <taxon>Spirochaetia</taxon>
        <taxon>Spirochaetales</taxon>
        <taxon>environmental samples</taxon>
    </lineage>
</organism>
<dbReference type="GO" id="GO:0005524">
    <property type="term" value="F:ATP binding"/>
    <property type="evidence" value="ECO:0007669"/>
    <property type="project" value="UniProtKB-KW"/>
</dbReference>
<reference evidence="5" key="1">
    <citation type="submission" date="2017-02" db="EMBL/GenBank/DDBJ databases">
        <authorList>
            <person name="Regsiter A."/>
            <person name="William W."/>
        </authorList>
    </citation>
    <scope>NUCLEOTIDE SEQUENCE</scope>
    <source>
        <strain evidence="5">Bib</strain>
    </source>
</reference>
<dbReference type="InterPro" id="IPR000873">
    <property type="entry name" value="AMP-dep_synth/lig_dom"/>
</dbReference>
<dbReference type="SUPFAM" id="SSF56801">
    <property type="entry name" value="Acetyl-CoA synthetase-like"/>
    <property type="match status" value="1"/>
</dbReference>
<dbReference type="PANTHER" id="PTHR43272:SF33">
    <property type="entry name" value="AMP-BINDING DOMAIN-CONTAINING PROTEIN-RELATED"/>
    <property type="match status" value="1"/>
</dbReference>
<dbReference type="PROSITE" id="PS00455">
    <property type="entry name" value="AMP_BINDING"/>
    <property type="match status" value="1"/>
</dbReference>
<evidence type="ECO:0000256" key="1">
    <source>
        <dbReference type="ARBA" id="ARBA00022741"/>
    </source>
</evidence>
<feature type="domain" description="AMP-dependent synthetase/ligase" evidence="4">
    <location>
        <begin position="113"/>
        <end position="498"/>
    </location>
</feature>
<evidence type="ECO:0000256" key="2">
    <source>
        <dbReference type="ARBA" id="ARBA00022840"/>
    </source>
</evidence>
<protein>
    <submittedName>
        <fullName evidence="5">Long-chain-fatty-acid--CoA ligase</fullName>
        <ecNumber evidence="5">6.2.1.3</ecNumber>
    </submittedName>
</protein>
<dbReference type="EC" id="6.2.1.3" evidence="5"/>
<dbReference type="GO" id="GO:0016020">
    <property type="term" value="C:membrane"/>
    <property type="evidence" value="ECO:0007669"/>
    <property type="project" value="TreeGrafter"/>
</dbReference>
<keyword evidence="5" id="KW-0436">Ligase</keyword>
<accession>A0A3P3XL02</accession>
<dbReference type="PANTHER" id="PTHR43272">
    <property type="entry name" value="LONG-CHAIN-FATTY-ACID--COA LIGASE"/>
    <property type="match status" value="1"/>
</dbReference>
<dbReference type="InterPro" id="IPR045851">
    <property type="entry name" value="AMP-bd_C_sf"/>
</dbReference>
<name>A0A3P3XL02_9SPIR</name>
<comment type="catalytic activity">
    <reaction evidence="3">
        <text>a long-chain fatty acid + ATP + CoA = a long-chain fatty acyl-CoA + AMP + diphosphate</text>
        <dbReference type="Rhea" id="RHEA:15421"/>
        <dbReference type="ChEBI" id="CHEBI:30616"/>
        <dbReference type="ChEBI" id="CHEBI:33019"/>
        <dbReference type="ChEBI" id="CHEBI:57287"/>
        <dbReference type="ChEBI" id="CHEBI:57560"/>
        <dbReference type="ChEBI" id="CHEBI:83139"/>
        <dbReference type="ChEBI" id="CHEBI:456215"/>
        <dbReference type="EC" id="6.2.1.3"/>
    </reaction>
    <physiologicalReaction direction="left-to-right" evidence="3">
        <dbReference type="Rhea" id="RHEA:15422"/>
    </physiologicalReaction>
</comment>
<evidence type="ECO:0000259" key="4">
    <source>
        <dbReference type="Pfam" id="PF00501"/>
    </source>
</evidence>
<keyword evidence="1" id="KW-0547">Nucleotide-binding</keyword>
<dbReference type="Pfam" id="PF00501">
    <property type="entry name" value="AMP-binding"/>
    <property type="match status" value="1"/>
</dbReference>
<dbReference type="InterPro" id="IPR020845">
    <property type="entry name" value="AMP-binding_CS"/>
</dbReference>
<gene>
    <name evidence="5" type="ORF">SPIROBIBN47_400001</name>
</gene>
<evidence type="ECO:0000256" key="3">
    <source>
        <dbReference type="ARBA" id="ARBA00024484"/>
    </source>
</evidence>